<protein>
    <submittedName>
        <fullName evidence="1">Type II toxin-antitoxin system VapC family toxin</fullName>
    </submittedName>
</protein>
<dbReference type="Proteomes" id="UP000503222">
    <property type="component" value="Chromosome"/>
</dbReference>
<keyword evidence="2" id="KW-1185">Reference proteome</keyword>
<dbReference type="SUPFAM" id="SSF88723">
    <property type="entry name" value="PIN domain-like"/>
    <property type="match status" value="1"/>
</dbReference>
<dbReference type="InterPro" id="IPR029060">
    <property type="entry name" value="PIN-like_dom_sf"/>
</dbReference>
<dbReference type="Gene3D" id="3.40.50.1010">
    <property type="entry name" value="5'-nuclease"/>
    <property type="match status" value="1"/>
</dbReference>
<dbReference type="KEGG" id="spii:G7077_04365"/>
<sequence>MHLIDTDVLWTLRGGGSGEGDASLVEWAATLIPTTVFISVVSLLDLQGSAGRLERTDKAGAVALHEWLTSKVGVAFAGRILAVDDAVVRRWSQLGYADLRDGLIAATALEHGLFVATRTPQRFKQGKVKTINPWTYSPDSDLDWRQATPSAPQWLKSLFVRA</sequence>
<gene>
    <name evidence="1" type="ORF">G7077_04365</name>
</gene>
<accession>A0A6G7YND7</accession>
<evidence type="ECO:0000313" key="2">
    <source>
        <dbReference type="Proteomes" id="UP000503222"/>
    </source>
</evidence>
<name>A0A6G7YND7_9SPHN</name>
<proteinExistence type="predicted"/>
<evidence type="ECO:0000313" key="1">
    <source>
        <dbReference type="EMBL" id="QIK78251.1"/>
    </source>
</evidence>
<reference evidence="1 2" key="1">
    <citation type="submission" date="2020-03" db="EMBL/GenBank/DDBJ databases">
        <title>Sphingomonas sp. nov., isolated from fish.</title>
        <authorList>
            <person name="Hyun D.-W."/>
            <person name="Bae J.-W."/>
        </authorList>
    </citation>
    <scope>NUCLEOTIDE SEQUENCE [LARGE SCALE GENOMIC DNA]</scope>
    <source>
        <strain evidence="1 2">HDW15B</strain>
    </source>
</reference>
<dbReference type="EMBL" id="CP049869">
    <property type="protein sequence ID" value="QIK78251.1"/>
    <property type="molecule type" value="Genomic_DNA"/>
</dbReference>
<organism evidence="1 2">
    <name type="scientific">Sphingomonas piscis</name>
    <dbReference type="NCBI Taxonomy" id="2714943"/>
    <lineage>
        <taxon>Bacteria</taxon>
        <taxon>Pseudomonadati</taxon>
        <taxon>Pseudomonadota</taxon>
        <taxon>Alphaproteobacteria</taxon>
        <taxon>Sphingomonadales</taxon>
        <taxon>Sphingomonadaceae</taxon>
        <taxon>Sphingomonas</taxon>
    </lineage>
</organism>
<dbReference type="AlphaFoldDB" id="A0A6G7YND7"/>
<dbReference type="RefSeq" id="WP_166410644.1">
    <property type="nucleotide sequence ID" value="NZ_CP049869.1"/>
</dbReference>